<sequence length="220" mass="23238">MTTNPTPGLLVRPLGEAALACSVDAPLALEHQQRLWQLAAALADLPGMLELTPGMNNLLVGFDPLRTDPAQLADAVLDLWAKPLRRRTAGRLVDIPVRYGGADGPDLEFVASHCGLAPEEVVSRHTAAEYVVYFLGFQPGFAYLGGLDGSLHTPRRDEPRVAVPAGSVGIGGVQTGIYPLATPGGWQLIGRTALPLFDPAAEPPTLLAPGDRVRFVAEAP</sequence>
<keyword evidence="3" id="KW-0067">ATP-binding</keyword>
<dbReference type="RefSeq" id="WP_233370241.1">
    <property type="nucleotide sequence ID" value="NZ_JAJTWU010000001.1"/>
</dbReference>
<dbReference type="EC" id="3.5.2.9" evidence="5"/>
<dbReference type="InterPro" id="IPR010016">
    <property type="entry name" value="PxpB"/>
</dbReference>
<dbReference type="EMBL" id="JAJTWU010000001">
    <property type="protein sequence ID" value="MCE4553545.1"/>
    <property type="molecule type" value="Genomic_DNA"/>
</dbReference>
<dbReference type="SMART" id="SM00796">
    <property type="entry name" value="AHS1"/>
    <property type="match status" value="1"/>
</dbReference>
<dbReference type="PANTHER" id="PTHR34698:SF2">
    <property type="entry name" value="5-OXOPROLINASE SUBUNIT B"/>
    <property type="match status" value="1"/>
</dbReference>
<dbReference type="SUPFAM" id="SSF50891">
    <property type="entry name" value="Cyclophilin-like"/>
    <property type="match status" value="1"/>
</dbReference>
<dbReference type="PANTHER" id="PTHR34698">
    <property type="entry name" value="5-OXOPROLINASE SUBUNIT B"/>
    <property type="match status" value="1"/>
</dbReference>
<keyword evidence="6" id="KW-1185">Reference proteome</keyword>
<dbReference type="NCBIfam" id="TIGR00370">
    <property type="entry name" value="5-oxoprolinase subunit PxpB"/>
    <property type="match status" value="1"/>
</dbReference>
<organism evidence="5 6">
    <name type="scientific">Pelomonas cellulosilytica</name>
    <dbReference type="NCBI Taxonomy" id="2906762"/>
    <lineage>
        <taxon>Bacteria</taxon>
        <taxon>Pseudomonadati</taxon>
        <taxon>Pseudomonadota</taxon>
        <taxon>Betaproteobacteria</taxon>
        <taxon>Burkholderiales</taxon>
        <taxon>Sphaerotilaceae</taxon>
        <taxon>Roseateles</taxon>
    </lineage>
</organism>
<dbReference type="Gene3D" id="2.40.100.10">
    <property type="entry name" value="Cyclophilin-like"/>
    <property type="match status" value="1"/>
</dbReference>
<protein>
    <submittedName>
        <fullName evidence="5">5-oxoprolinase subunit PxpB</fullName>
        <ecNumber evidence="5">3.5.2.9</ecNumber>
    </submittedName>
</protein>
<dbReference type="Pfam" id="PF02682">
    <property type="entry name" value="CT_C_D"/>
    <property type="match status" value="1"/>
</dbReference>
<dbReference type="InterPro" id="IPR029000">
    <property type="entry name" value="Cyclophilin-like_dom_sf"/>
</dbReference>
<dbReference type="GO" id="GO:0017168">
    <property type="term" value="F:5-oxoprolinase (ATP-hydrolyzing) activity"/>
    <property type="evidence" value="ECO:0007669"/>
    <property type="project" value="UniProtKB-EC"/>
</dbReference>
<name>A0ABS8XW62_9BURK</name>
<feature type="domain" description="Carboxyltransferase" evidence="4">
    <location>
        <begin position="9"/>
        <end position="207"/>
    </location>
</feature>
<evidence type="ECO:0000256" key="3">
    <source>
        <dbReference type="ARBA" id="ARBA00022840"/>
    </source>
</evidence>
<evidence type="ECO:0000256" key="2">
    <source>
        <dbReference type="ARBA" id="ARBA00022801"/>
    </source>
</evidence>
<keyword evidence="2 5" id="KW-0378">Hydrolase</keyword>
<reference evidence="5 6" key="1">
    <citation type="submission" date="2021-12" db="EMBL/GenBank/DDBJ databases">
        <title>Genome seq of P8.</title>
        <authorList>
            <person name="Seo T."/>
        </authorList>
    </citation>
    <scope>NUCLEOTIDE SEQUENCE [LARGE SCALE GENOMIC DNA]</scope>
    <source>
        <strain evidence="5 6">P8</strain>
    </source>
</reference>
<evidence type="ECO:0000313" key="6">
    <source>
        <dbReference type="Proteomes" id="UP001200741"/>
    </source>
</evidence>
<gene>
    <name evidence="5" type="primary">pxpB</name>
    <name evidence="5" type="ORF">LXT13_03680</name>
</gene>
<evidence type="ECO:0000313" key="5">
    <source>
        <dbReference type="EMBL" id="MCE4553545.1"/>
    </source>
</evidence>
<proteinExistence type="predicted"/>
<comment type="caution">
    <text evidence="5">The sequence shown here is derived from an EMBL/GenBank/DDBJ whole genome shotgun (WGS) entry which is preliminary data.</text>
</comment>
<keyword evidence="1" id="KW-0547">Nucleotide-binding</keyword>
<evidence type="ECO:0000256" key="1">
    <source>
        <dbReference type="ARBA" id="ARBA00022741"/>
    </source>
</evidence>
<dbReference type="InterPro" id="IPR003833">
    <property type="entry name" value="CT_C_D"/>
</dbReference>
<dbReference type="SUPFAM" id="SSF160467">
    <property type="entry name" value="PH0987 N-terminal domain-like"/>
    <property type="match status" value="1"/>
</dbReference>
<accession>A0ABS8XW62</accession>
<dbReference type="Proteomes" id="UP001200741">
    <property type="component" value="Unassembled WGS sequence"/>
</dbReference>
<evidence type="ECO:0000259" key="4">
    <source>
        <dbReference type="SMART" id="SM00796"/>
    </source>
</evidence>
<dbReference type="Gene3D" id="3.30.1360.40">
    <property type="match status" value="1"/>
</dbReference>